<keyword evidence="8 12" id="KW-0664">Pyridoxine biosynthesis</keyword>
<dbReference type="eggNOG" id="COG1932">
    <property type="taxonomic scope" value="Bacteria"/>
</dbReference>
<feature type="binding site" evidence="12">
    <location>
        <position position="152"/>
    </location>
    <ligand>
        <name>pyridoxal 5'-phosphate</name>
        <dbReference type="ChEBI" id="CHEBI:597326"/>
    </ligand>
</feature>
<dbReference type="InterPro" id="IPR015424">
    <property type="entry name" value="PyrdxlP-dep_Trfase"/>
</dbReference>
<dbReference type="EC" id="2.6.1.52" evidence="12"/>
<evidence type="ECO:0000313" key="15">
    <source>
        <dbReference type="Proteomes" id="UP000003586"/>
    </source>
</evidence>
<feature type="binding site" evidence="12">
    <location>
        <position position="172"/>
    </location>
    <ligand>
        <name>pyridoxal 5'-phosphate</name>
        <dbReference type="ChEBI" id="CHEBI:597326"/>
    </ligand>
</feature>
<dbReference type="UniPathway" id="UPA00135">
    <property type="reaction ID" value="UER00197"/>
</dbReference>
<keyword evidence="7 12" id="KW-0663">Pyridoxal phosphate</keyword>
<dbReference type="NCBIfam" id="NF003764">
    <property type="entry name" value="PRK05355.1"/>
    <property type="match status" value="1"/>
</dbReference>
<dbReference type="PANTHER" id="PTHR43247:SF1">
    <property type="entry name" value="PHOSPHOSERINE AMINOTRANSFERASE"/>
    <property type="match status" value="1"/>
</dbReference>
<evidence type="ECO:0000256" key="5">
    <source>
        <dbReference type="ARBA" id="ARBA00022605"/>
    </source>
</evidence>
<feature type="binding site" evidence="12">
    <location>
        <position position="102"/>
    </location>
    <ligand>
        <name>pyridoxal 5'-phosphate</name>
        <dbReference type="ChEBI" id="CHEBI:597326"/>
    </ligand>
</feature>
<dbReference type="InterPro" id="IPR015421">
    <property type="entry name" value="PyrdxlP-dep_Trfase_major"/>
</dbReference>
<keyword evidence="4 12" id="KW-0032">Aminotransferase</keyword>
<dbReference type="FunFam" id="3.90.1150.10:FF:000006">
    <property type="entry name" value="Phosphoserine aminotransferase"/>
    <property type="match status" value="1"/>
</dbReference>
<evidence type="ECO:0000259" key="13">
    <source>
        <dbReference type="Pfam" id="PF00266"/>
    </source>
</evidence>
<dbReference type="EMBL" id="CP007035">
    <property type="protein sequence ID" value="AHF15008.1"/>
    <property type="molecule type" value="Genomic_DNA"/>
</dbReference>
<accession>W0EZJ5</accession>
<evidence type="ECO:0000256" key="3">
    <source>
        <dbReference type="ARBA" id="ARBA00006904"/>
    </source>
</evidence>
<dbReference type="NCBIfam" id="TIGR01364">
    <property type="entry name" value="serC_1"/>
    <property type="match status" value="1"/>
</dbReference>
<dbReference type="STRING" id="929713.NIASO_07260"/>
<comment type="cofactor">
    <cofactor evidence="12">
        <name>pyridoxal 5'-phosphate</name>
        <dbReference type="ChEBI" id="CHEBI:597326"/>
    </cofactor>
    <text evidence="12">Binds 1 pyridoxal phosphate per subunit.</text>
</comment>
<comment type="subunit">
    <text evidence="12">Homodimer.</text>
</comment>
<comment type="function">
    <text evidence="12">Catalyzes the reversible conversion of 3-phosphohydroxypyruvate to phosphoserine and of 3-hydroxy-2-oxo-4-phosphonooxybutanoate to phosphohydroxythreonine.</text>
</comment>
<feature type="binding site" evidence="12">
    <location>
        <position position="42"/>
    </location>
    <ligand>
        <name>L-glutamate</name>
        <dbReference type="ChEBI" id="CHEBI:29985"/>
    </ligand>
</feature>
<dbReference type="GO" id="GO:0004648">
    <property type="term" value="F:O-phospho-L-serine:2-oxoglutarate aminotransferase activity"/>
    <property type="evidence" value="ECO:0007669"/>
    <property type="project" value="UniProtKB-UniRule"/>
</dbReference>
<organism evidence="14 15">
    <name type="scientific">Niabella soli DSM 19437</name>
    <dbReference type="NCBI Taxonomy" id="929713"/>
    <lineage>
        <taxon>Bacteria</taxon>
        <taxon>Pseudomonadati</taxon>
        <taxon>Bacteroidota</taxon>
        <taxon>Chitinophagia</taxon>
        <taxon>Chitinophagales</taxon>
        <taxon>Chitinophagaceae</taxon>
        <taxon>Niabella</taxon>
    </lineage>
</organism>
<dbReference type="UniPathway" id="UPA00244">
    <property type="reaction ID" value="UER00311"/>
</dbReference>
<dbReference type="Gene3D" id="3.90.1150.10">
    <property type="entry name" value="Aspartate Aminotransferase, domain 1"/>
    <property type="match status" value="1"/>
</dbReference>
<comment type="pathway">
    <text evidence="1 12">Cofactor biosynthesis; pyridoxine 5'-phosphate biosynthesis; pyridoxine 5'-phosphate from D-erythrose 4-phosphate: step 3/5.</text>
</comment>
<feature type="binding site" evidence="12">
    <location>
        <begin position="76"/>
        <end position="77"/>
    </location>
    <ligand>
        <name>pyridoxal 5'-phosphate</name>
        <dbReference type="ChEBI" id="CHEBI:597326"/>
    </ligand>
</feature>
<feature type="modified residue" description="N6-(pyridoxal phosphate)lysine" evidence="12">
    <location>
        <position position="196"/>
    </location>
</feature>
<dbReference type="FunFam" id="3.40.640.10:FF:000010">
    <property type="entry name" value="Phosphoserine aminotransferase"/>
    <property type="match status" value="1"/>
</dbReference>
<dbReference type="HOGENOM" id="CLU_034866_0_2_10"/>
<dbReference type="PIRSF" id="PIRSF000525">
    <property type="entry name" value="SerC"/>
    <property type="match status" value="1"/>
</dbReference>
<comment type="catalytic activity">
    <reaction evidence="10 12">
        <text>4-(phosphooxy)-L-threonine + 2-oxoglutarate = (R)-3-hydroxy-2-oxo-4-phosphooxybutanoate + L-glutamate</text>
        <dbReference type="Rhea" id="RHEA:16573"/>
        <dbReference type="ChEBI" id="CHEBI:16810"/>
        <dbReference type="ChEBI" id="CHEBI:29985"/>
        <dbReference type="ChEBI" id="CHEBI:58452"/>
        <dbReference type="ChEBI" id="CHEBI:58538"/>
        <dbReference type="EC" id="2.6.1.52"/>
    </reaction>
</comment>
<comment type="caution">
    <text evidence="12">Lacks conserved residue(s) required for the propagation of feature annotation.</text>
</comment>
<reference evidence="14 15" key="1">
    <citation type="submission" date="2013-12" db="EMBL/GenBank/DDBJ databases">
        <authorList>
            <consortium name="DOE Joint Genome Institute"/>
            <person name="Eisen J."/>
            <person name="Huntemann M."/>
            <person name="Han J."/>
            <person name="Chen A."/>
            <person name="Kyrpides N."/>
            <person name="Mavromatis K."/>
            <person name="Markowitz V."/>
            <person name="Palaniappan K."/>
            <person name="Ivanova N."/>
            <person name="Schaumberg A."/>
            <person name="Pati A."/>
            <person name="Liolios K."/>
            <person name="Nordberg H.P."/>
            <person name="Cantor M.N."/>
            <person name="Hua S.X."/>
            <person name="Woyke T."/>
        </authorList>
    </citation>
    <scope>NUCLEOTIDE SEQUENCE [LARGE SCALE GENOMIC DNA]</scope>
    <source>
        <strain evidence="15">DSM 19437</strain>
    </source>
</reference>
<protein>
    <recommendedName>
        <fullName evidence="12">Phosphoserine aminotransferase</fullName>
        <ecNumber evidence="12">2.6.1.52</ecNumber>
    </recommendedName>
    <alternativeName>
        <fullName evidence="12">Phosphohydroxythreonine aminotransferase</fullName>
        <shortName evidence="12">PSAT</shortName>
    </alternativeName>
</protein>
<evidence type="ECO:0000313" key="14">
    <source>
        <dbReference type="EMBL" id="AHF15008.1"/>
    </source>
</evidence>
<evidence type="ECO:0000256" key="8">
    <source>
        <dbReference type="ARBA" id="ARBA00023096"/>
    </source>
</evidence>
<dbReference type="GO" id="GO:0006564">
    <property type="term" value="P:L-serine biosynthetic process"/>
    <property type="evidence" value="ECO:0007669"/>
    <property type="project" value="UniProtKB-UniRule"/>
</dbReference>
<proteinExistence type="inferred from homology"/>
<evidence type="ECO:0000256" key="11">
    <source>
        <dbReference type="ARBA" id="ARBA00049007"/>
    </source>
</evidence>
<dbReference type="InterPro" id="IPR022278">
    <property type="entry name" value="Pser_aminoTfrase"/>
</dbReference>
<dbReference type="InterPro" id="IPR000192">
    <property type="entry name" value="Aminotrans_V_dom"/>
</dbReference>
<dbReference type="OrthoDB" id="9809412at2"/>
<keyword evidence="15" id="KW-1185">Reference proteome</keyword>
<comment type="pathway">
    <text evidence="2 12">Amino-acid biosynthesis; L-serine biosynthesis; L-serine from 3-phospho-D-glycerate: step 2/3.</text>
</comment>
<feature type="binding site" evidence="12">
    <location>
        <position position="195"/>
    </location>
    <ligand>
        <name>pyridoxal 5'-phosphate</name>
        <dbReference type="ChEBI" id="CHEBI:597326"/>
    </ligand>
</feature>
<dbReference type="Proteomes" id="UP000003586">
    <property type="component" value="Chromosome"/>
</dbReference>
<evidence type="ECO:0000256" key="4">
    <source>
        <dbReference type="ARBA" id="ARBA00022576"/>
    </source>
</evidence>
<dbReference type="GO" id="GO:0005737">
    <property type="term" value="C:cytoplasm"/>
    <property type="evidence" value="ECO:0007669"/>
    <property type="project" value="UniProtKB-SubCell"/>
</dbReference>
<keyword evidence="12" id="KW-0963">Cytoplasm</keyword>
<feature type="domain" description="Aminotransferase class V" evidence="13">
    <location>
        <begin position="4"/>
        <end position="347"/>
    </location>
</feature>
<dbReference type="InterPro" id="IPR015422">
    <property type="entry name" value="PyrdxlP-dep_Trfase_small"/>
</dbReference>
<evidence type="ECO:0000256" key="12">
    <source>
        <dbReference type="HAMAP-Rule" id="MF_00160"/>
    </source>
</evidence>
<evidence type="ECO:0000256" key="10">
    <source>
        <dbReference type="ARBA" id="ARBA00047630"/>
    </source>
</evidence>
<keyword evidence="9 12" id="KW-0718">Serine biosynthesis</keyword>
<feature type="binding site" evidence="12">
    <location>
        <begin position="237"/>
        <end position="238"/>
    </location>
    <ligand>
        <name>pyridoxal 5'-phosphate</name>
        <dbReference type="ChEBI" id="CHEBI:597326"/>
    </ligand>
</feature>
<dbReference type="SUPFAM" id="SSF53383">
    <property type="entry name" value="PLP-dependent transferases"/>
    <property type="match status" value="1"/>
</dbReference>
<dbReference type="PANTHER" id="PTHR43247">
    <property type="entry name" value="PHOSPHOSERINE AMINOTRANSFERASE"/>
    <property type="match status" value="1"/>
</dbReference>
<comment type="similarity">
    <text evidence="3 12">Belongs to the class-V pyridoxal-phosphate-dependent aminotransferase family. SerC subfamily.</text>
</comment>
<evidence type="ECO:0000256" key="7">
    <source>
        <dbReference type="ARBA" id="ARBA00022898"/>
    </source>
</evidence>
<comment type="subcellular location">
    <subcellularLocation>
        <location evidence="12">Cytoplasm</location>
    </subcellularLocation>
</comment>
<dbReference type="GO" id="GO:0030170">
    <property type="term" value="F:pyridoxal phosphate binding"/>
    <property type="evidence" value="ECO:0007669"/>
    <property type="project" value="UniProtKB-UniRule"/>
</dbReference>
<dbReference type="HAMAP" id="MF_00160">
    <property type="entry name" value="SerC_aminotrans_5"/>
    <property type="match status" value="1"/>
</dbReference>
<name>W0EZJ5_9BACT</name>
<gene>
    <name evidence="12" type="primary">serC</name>
    <name evidence="14" type="ORF">NIASO_07260</name>
</gene>
<dbReference type="AlphaFoldDB" id="W0EZJ5"/>
<dbReference type="KEGG" id="nso:NIASO_07260"/>
<dbReference type="Gene3D" id="3.40.640.10">
    <property type="entry name" value="Type I PLP-dependent aspartate aminotransferase-like (Major domain)"/>
    <property type="match status" value="1"/>
</dbReference>
<evidence type="ECO:0000256" key="1">
    <source>
        <dbReference type="ARBA" id="ARBA00004915"/>
    </source>
</evidence>
<keyword evidence="5 12" id="KW-0028">Amino-acid biosynthesis</keyword>
<dbReference type="Pfam" id="PF00266">
    <property type="entry name" value="Aminotran_5"/>
    <property type="match status" value="1"/>
</dbReference>
<dbReference type="CDD" id="cd00611">
    <property type="entry name" value="PSAT_like"/>
    <property type="match status" value="1"/>
</dbReference>
<dbReference type="GO" id="GO:0008615">
    <property type="term" value="P:pyridoxine biosynthetic process"/>
    <property type="evidence" value="ECO:0007669"/>
    <property type="project" value="UniProtKB-UniRule"/>
</dbReference>
<evidence type="ECO:0000256" key="9">
    <source>
        <dbReference type="ARBA" id="ARBA00023299"/>
    </source>
</evidence>
<evidence type="ECO:0000256" key="6">
    <source>
        <dbReference type="ARBA" id="ARBA00022679"/>
    </source>
</evidence>
<comment type="catalytic activity">
    <reaction evidence="11 12">
        <text>O-phospho-L-serine + 2-oxoglutarate = 3-phosphooxypyruvate + L-glutamate</text>
        <dbReference type="Rhea" id="RHEA:14329"/>
        <dbReference type="ChEBI" id="CHEBI:16810"/>
        <dbReference type="ChEBI" id="CHEBI:18110"/>
        <dbReference type="ChEBI" id="CHEBI:29985"/>
        <dbReference type="ChEBI" id="CHEBI:57524"/>
        <dbReference type="EC" id="2.6.1.52"/>
    </reaction>
</comment>
<sequence>MERVYNFSAGPGALPEAVLAKAQKELLNYDNTGMSVMEMSHRSKDYMAIIESAEQLLRELMQVPDNYKVLFLQGGATSQFAMVPLNLMNRNNKADYVDTGVWSTKAIKEAGRYGKVNVVASSADKTFSYIPKLDQSKFDLGADYFHITTNNTIYGTRFNELPNTGKVPLVGDMSSDILSKYYDVTNFGLIYAGAQKNMGPAGVCVVIVKEELLGNAIDFTPAMMNYKNHADNGSMFNTPPTYGIYLCKLVYEWLKEQGGVEAIAKVNIDKANALYEYLDNSELFSGTAAKEDRSIMNVPFITKGHQLDDQFLKEAAAKGFVNLKGHRTTGGMRASIYNAMPLLTVQKLVDFMKQFEQANK</sequence>
<evidence type="ECO:0000256" key="2">
    <source>
        <dbReference type="ARBA" id="ARBA00005099"/>
    </source>
</evidence>
<keyword evidence="6 12" id="KW-0808">Transferase</keyword>
<dbReference type="RefSeq" id="WP_008584977.1">
    <property type="nucleotide sequence ID" value="NZ_CP007035.1"/>
</dbReference>